<dbReference type="Gene3D" id="1.10.530.10">
    <property type="match status" value="1"/>
</dbReference>
<dbReference type="CDD" id="cd00736">
    <property type="entry name" value="lambda_lys-like"/>
    <property type="match status" value="1"/>
</dbReference>
<dbReference type="Proteomes" id="UP000007841">
    <property type="component" value="Chromosome"/>
</dbReference>
<protein>
    <submittedName>
        <fullName evidence="1">Prophage endolysin, control of lysis</fullName>
    </submittedName>
</protein>
<organism evidence="1 2">
    <name type="scientific">Klebsiella pneumoniae subsp. pneumoniae (strain HS11286)</name>
    <dbReference type="NCBI Taxonomy" id="1125630"/>
    <lineage>
        <taxon>Bacteria</taxon>
        <taxon>Pseudomonadati</taxon>
        <taxon>Pseudomonadota</taxon>
        <taxon>Gammaproteobacteria</taxon>
        <taxon>Enterobacterales</taxon>
        <taxon>Enterobacteriaceae</taxon>
        <taxon>Klebsiella/Raoultella group</taxon>
        <taxon>Klebsiella</taxon>
        <taxon>Klebsiella pneumoniae complex</taxon>
    </lineage>
</organism>
<dbReference type="AlphaFoldDB" id="A0A0H3GU11"/>
<dbReference type="PATRIC" id="fig|1125630.4.peg.3929"/>
<dbReference type="GO" id="GO:0044659">
    <property type="term" value="P:viral release from host cell by cytolysis"/>
    <property type="evidence" value="ECO:0007669"/>
    <property type="project" value="InterPro"/>
</dbReference>
<dbReference type="GO" id="GO:0009253">
    <property type="term" value="P:peptidoglycan catabolic process"/>
    <property type="evidence" value="ECO:0007669"/>
    <property type="project" value="InterPro"/>
</dbReference>
<keyword evidence="2" id="KW-1185">Reference proteome</keyword>
<dbReference type="InterPro" id="IPR034691">
    <property type="entry name" value="Endolysin_lambda_type"/>
</dbReference>
<proteinExistence type="inferred from homology"/>
<dbReference type="GO" id="GO:0003796">
    <property type="term" value="F:lysozyme activity"/>
    <property type="evidence" value="ECO:0007669"/>
    <property type="project" value="InterPro"/>
</dbReference>
<sequence length="165" mass="18437">MAVIKTHPNVAAFLDMLAFSEGTATHPLTRNNGYDVIVTGIDGKPEIFTDYRDHPFAGGRPAKVFNRRGEKSTASGRYQQLYLFWPHYQKQLALPDFSPVSQDRLAIQLIRERGALEDLQQGRIERAISRCRNIWASLPGAGYGQREHSLDKLVAVWRKAGGGTA</sequence>
<dbReference type="RefSeq" id="WP_014343399.1">
    <property type="nucleotide sequence ID" value="NC_016845.1"/>
</dbReference>
<dbReference type="HAMAP" id="MF_04109">
    <property type="entry name" value="ENDOLYSIN_LAMBDA"/>
    <property type="match status" value="1"/>
</dbReference>
<evidence type="ECO:0000313" key="2">
    <source>
        <dbReference type="Proteomes" id="UP000007841"/>
    </source>
</evidence>
<evidence type="ECO:0000313" key="1">
    <source>
        <dbReference type="EMBL" id="AEW62723.1"/>
    </source>
</evidence>
<dbReference type="STRING" id="1125630.KPHS_40250"/>
<reference evidence="1 2" key="1">
    <citation type="journal article" date="2012" name="J. Bacteriol.">
        <title>Complete genome sequence of Klebsiella pneumoniae subsp. pneumoniae HS11286, a multidrug-resistant strain isolated from human sputum.</title>
        <authorList>
            <person name="Liu P."/>
            <person name="Li P."/>
            <person name="Jiang X."/>
            <person name="Bi D."/>
            <person name="Xie Y."/>
            <person name="Tai C."/>
            <person name="Deng Z."/>
            <person name="Rajakumar K."/>
            <person name="Ou H.Y."/>
        </authorList>
    </citation>
    <scope>NUCLEOTIDE SEQUENCE [LARGE SCALE GENOMIC DNA]</scope>
    <source>
        <strain evidence="1 2">HS11286</strain>
    </source>
</reference>
<dbReference type="GeneID" id="11849068"/>
<dbReference type="SMR" id="A0A0H3GU11"/>
<dbReference type="SUPFAM" id="SSF53955">
    <property type="entry name" value="Lysozyme-like"/>
    <property type="match status" value="1"/>
</dbReference>
<dbReference type="RefSeq" id="YP_005228325.1">
    <property type="nucleotide sequence ID" value="NC_016845.1"/>
</dbReference>
<dbReference type="KEGG" id="kpm:KPHS_40250"/>
<name>A0A0H3GU11_KLEPH</name>
<dbReference type="InterPro" id="IPR023346">
    <property type="entry name" value="Lysozyme-like_dom_sf"/>
</dbReference>
<accession>A0A0H3GU11</accession>
<dbReference type="EMBL" id="CP003200">
    <property type="protein sequence ID" value="AEW62723.1"/>
    <property type="molecule type" value="Genomic_DNA"/>
</dbReference>
<dbReference type="HOGENOM" id="CLU_122888_0_0_6"/>
<gene>
    <name evidence="1" type="ordered locus">KPHS_40250</name>
</gene>